<feature type="transmembrane region" description="Helical" evidence="6">
    <location>
        <begin position="192"/>
        <end position="214"/>
    </location>
</feature>
<comment type="similarity">
    <text evidence="5">Belongs to the SAT4 family.</text>
</comment>
<gene>
    <name evidence="8" type="ORF">PAC_19439</name>
</gene>
<dbReference type="AlphaFoldDB" id="A0A1L7XX23"/>
<feature type="transmembrane region" description="Helical" evidence="6">
    <location>
        <begin position="14"/>
        <end position="37"/>
    </location>
</feature>
<evidence type="ECO:0000259" key="7">
    <source>
        <dbReference type="Pfam" id="PF20684"/>
    </source>
</evidence>
<dbReference type="Pfam" id="PF20684">
    <property type="entry name" value="Fung_rhodopsin"/>
    <property type="match status" value="1"/>
</dbReference>
<dbReference type="PANTHER" id="PTHR33048">
    <property type="entry name" value="PTH11-LIKE INTEGRAL MEMBRANE PROTEIN (AFU_ORTHOLOGUE AFUA_5G11245)"/>
    <property type="match status" value="1"/>
</dbReference>
<dbReference type="GO" id="GO:0016020">
    <property type="term" value="C:membrane"/>
    <property type="evidence" value="ECO:0007669"/>
    <property type="project" value="UniProtKB-SubCell"/>
</dbReference>
<feature type="transmembrane region" description="Helical" evidence="6">
    <location>
        <begin position="49"/>
        <end position="69"/>
    </location>
</feature>
<feature type="transmembrane region" description="Helical" evidence="6">
    <location>
        <begin position="226"/>
        <end position="249"/>
    </location>
</feature>
<evidence type="ECO:0000256" key="4">
    <source>
        <dbReference type="ARBA" id="ARBA00023136"/>
    </source>
</evidence>
<name>A0A1L7XX23_9HELO</name>
<proteinExistence type="inferred from homology"/>
<dbReference type="EMBL" id="FJOG01000073">
    <property type="protein sequence ID" value="CZR69539.1"/>
    <property type="molecule type" value="Genomic_DNA"/>
</dbReference>
<dbReference type="OrthoDB" id="444631at2759"/>
<keyword evidence="2 6" id="KW-0812">Transmembrane</keyword>
<evidence type="ECO:0000256" key="3">
    <source>
        <dbReference type="ARBA" id="ARBA00022989"/>
    </source>
</evidence>
<keyword evidence="3 6" id="KW-1133">Transmembrane helix</keyword>
<reference evidence="8 9" key="1">
    <citation type="submission" date="2016-03" db="EMBL/GenBank/DDBJ databases">
        <authorList>
            <person name="Ploux O."/>
        </authorList>
    </citation>
    <scope>NUCLEOTIDE SEQUENCE [LARGE SCALE GENOMIC DNA]</scope>
    <source>
        <strain evidence="8 9">UAMH 11012</strain>
    </source>
</reference>
<evidence type="ECO:0000256" key="5">
    <source>
        <dbReference type="ARBA" id="ARBA00038359"/>
    </source>
</evidence>
<evidence type="ECO:0000313" key="9">
    <source>
        <dbReference type="Proteomes" id="UP000184330"/>
    </source>
</evidence>
<feature type="transmembrane region" description="Helical" evidence="6">
    <location>
        <begin position="111"/>
        <end position="132"/>
    </location>
</feature>
<feature type="domain" description="Rhodopsin" evidence="7">
    <location>
        <begin position="33"/>
        <end position="255"/>
    </location>
</feature>
<keyword evidence="9" id="KW-1185">Reference proteome</keyword>
<dbReference type="InterPro" id="IPR049326">
    <property type="entry name" value="Rhodopsin_dom_fungi"/>
</dbReference>
<sequence length="333" mass="37007">MKSYITTENGSRQVMFLVVMSIFVCASYVTVALRLYCRYFYLKTVGLDDYFMVGALVAVTGMSIMNGYHVALGTGRHTDELPLLEILIPTLKHCILALYRRILTQESFRRALWGVAGFITLQSLVAIFVNAFECRSHPSQAWSPSFPTGCNNLSATYYSLASINIVTDLAILILPLPVLVKLHLNSRRRWALVGIFSTGGVAIIASILRFYALYVYATTKDVAYDAIYILLWSQIEVNLAIISASAPALRPMFKKTFGGSSNRSQYGYGQSSGNIFRSQNTRGAVELHSYVGKNETTVKTAIGVEDDNSSQEHILEGSKTKIVKTVETRVFRD</sequence>
<comment type="subcellular location">
    <subcellularLocation>
        <location evidence="1">Membrane</location>
        <topology evidence="1">Multi-pass membrane protein</topology>
    </subcellularLocation>
</comment>
<evidence type="ECO:0000256" key="6">
    <source>
        <dbReference type="SAM" id="Phobius"/>
    </source>
</evidence>
<evidence type="ECO:0000256" key="1">
    <source>
        <dbReference type="ARBA" id="ARBA00004141"/>
    </source>
</evidence>
<keyword evidence="4 6" id="KW-0472">Membrane</keyword>
<dbReference type="Proteomes" id="UP000184330">
    <property type="component" value="Unassembled WGS sequence"/>
</dbReference>
<evidence type="ECO:0000313" key="8">
    <source>
        <dbReference type="EMBL" id="CZR69539.1"/>
    </source>
</evidence>
<feature type="transmembrane region" description="Helical" evidence="6">
    <location>
        <begin position="157"/>
        <end position="180"/>
    </location>
</feature>
<dbReference type="STRING" id="576137.A0A1L7XX23"/>
<evidence type="ECO:0000256" key="2">
    <source>
        <dbReference type="ARBA" id="ARBA00022692"/>
    </source>
</evidence>
<dbReference type="PANTHER" id="PTHR33048:SF123">
    <property type="entry name" value="INTEGRAL MEMBRANE PROTEIN"/>
    <property type="match status" value="1"/>
</dbReference>
<accession>A0A1L7XX23</accession>
<protein>
    <recommendedName>
        <fullName evidence="7">Rhodopsin domain-containing protein</fullName>
    </recommendedName>
</protein>
<dbReference type="InterPro" id="IPR052337">
    <property type="entry name" value="SAT4-like"/>
</dbReference>
<organism evidence="8 9">
    <name type="scientific">Phialocephala subalpina</name>
    <dbReference type="NCBI Taxonomy" id="576137"/>
    <lineage>
        <taxon>Eukaryota</taxon>
        <taxon>Fungi</taxon>
        <taxon>Dikarya</taxon>
        <taxon>Ascomycota</taxon>
        <taxon>Pezizomycotina</taxon>
        <taxon>Leotiomycetes</taxon>
        <taxon>Helotiales</taxon>
        <taxon>Mollisiaceae</taxon>
        <taxon>Phialocephala</taxon>
        <taxon>Phialocephala fortinii species complex</taxon>
    </lineage>
</organism>